<protein>
    <submittedName>
        <fullName evidence="7">Peptidase C48</fullName>
    </submittedName>
</protein>
<dbReference type="GO" id="GO:0016929">
    <property type="term" value="F:deSUMOylase activity"/>
    <property type="evidence" value="ECO:0007669"/>
    <property type="project" value="TreeGrafter"/>
</dbReference>
<evidence type="ECO:0000256" key="3">
    <source>
        <dbReference type="ARBA" id="ARBA00022786"/>
    </source>
</evidence>
<dbReference type="InterPro" id="IPR003653">
    <property type="entry name" value="Peptidase_C48_C"/>
</dbReference>
<organism evidence="7 8">
    <name type="scientific">Macleaya cordata</name>
    <name type="common">Five-seeded plume-poppy</name>
    <name type="synonym">Bocconia cordata</name>
    <dbReference type="NCBI Taxonomy" id="56857"/>
    <lineage>
        <taxon>Eukaryota</taxon>
        <taxon>Viridiplantae</taxon>
        <taxon>Streptophyta</taxon>
        <taxon>Embryophyta</taxon>
        <taxon>Tracheophyta</taxon>
        <taxon>Spermatophyta</taxon>
        <taxon>Magnoliopsida</taxon>
        <taxon>Ranunculales</taxon>
        <taxon>Papaveraceae</taxon>
        <taxon>Papaveroideae</taxon>
        <taxon>Macleaya</taxon>
    </lineage>
</organism>
<dbReference type="AlphaFoldDB" id="A0A200QWU8"/>
<dbReference type="Proteomes" id="UP000195402">
    <property type="component" value="Unassembled WGS sequence"/>
</dbReference>
<proteinExistence type="inferred from homology"/>
<dbReference type="EMBL" id="MVGT01000943">
    <property type="protein sequence ID" value="OVA14890.1"/>
    <property type="molecule type" value="Genomic_DNA"/>
</dbReference>
<dbReference type="InterPro" id="IPR038765">
    <property type="entry name" value="Papain-like_cys_pep_sf"/>
</dbReference>
<dbReference type="Gene3D" id="3.40.395.10">
    <property type="entry name" value="Adenoviral Proteinase, Chain A"/>
    <property type="match status" value="1"/>
</dbReference>
<dbReference type="GO" id="GO:0005634">
    <property type="term" value="C:nucleus"/>
    <property type="evidence" value="ECO:0007669"/>
    <property type="project" value="TreeGrafter"/>
</dbReference>
<keyword evidence="3" id="KW-0833">Ubl conjugation pathway</keyword>
<keyword evidence="5" id="KW-0788">Thiol protease</keyword>
<feature type="domain" description="Ubiquitin-like protease family profile" evidence="6">
    <location>
        <begin position="308"/>
        <end position="480"/>
    </location>
</feature>
<dbReference type="OrthoDB" id="1939479at2759"/>
<dbReference type="GO" id="GO:0016926">
    <property type="term" value="P:protein desumoylation"/>
    <property type="evidence" value="ECO:0007669"/>
    <property type="project" value="UniProtKB-ARBA"/>
</dbReference>
<reference evidence="7 8" key="1">
    <citation type="journal article" date="2017" name="Mol. Plant">
        <title>The Genome of Medicinal Plant Macleaya cordata Provides New Insights into Benzylisoquinoline Alkaloids Metabolism.</title>
        <authorList>
            <person name="Liu X."/>
            <person name="Liu Y."/>
            <person name="Huang P."/>
            <person name="Ma Y."/>
            <person name="Qing Z."/>
            <person name="Tang Q."/>
            <person name="Cao H."/>
            <person name="Cheng P."/>
            <person name="Zheng Y."/>
            <person name="Yuan Z."/>
            <person name="Zhou Y."/>
            <person name="Liu J."/>
            <person name="Tang Z."/>
            <person name="Zhuo Y."/>
            <person name="Zhang Y."/>
            <person name="Yu L."/>
            <person name="Huang J."/>
            <person name="Yang P."/>
            <person name="Peng Q."/>
            <person name="Zhang J."/>
            <person name="Jiang W."/>
            <person name="Zhang Z."/>
            <person name="Lin K."/>
            <person name="Ro D.K."/>
            <person name="Chen X."/>
            <person name="Xiong X."/>
            <person name="Shang Y."/>
            <person name="Huang S."/>
            <person name="Zeng J."/>
        </authorList>
    </citation>
    <scope>NUCLEOTIDE SEQUENCE [LARGE SCALE GENOMIC DNA]</scope>
    <source>
        <strain evidence="8">cv. BLH2017</strain>
        <tissue evidence="7">Root</tissue>
    </source>
</reference>
<comment type="caution">
    <text evidence="7">The sequence shown here is derived from an EMBL/GenBank/DDBJ whole genome shotgun (WGS) entry which is preliminary data.</text>
</comment>
<evidence type="ECO:0000259" key="6">
    <source>
        <dbReference type="PROSITE" id="PS50600"/>
    </source>
</evidence>
<sequence>MGALTINRKRGNDFLSLNSFSSPCYSPGSSSGTDLQVSKKPRVSFMQNSQDKPVDPVQKHNTVSRVLRYPEPTRRFVREVHAPCRKPRFSLSSNLVRETRTHEMGNFLSRQLEQAKSFALESFQHSGNAKAKRSKDVISDDSSVEELEILEDGIEVEGRSVISEQRSLENSGDKYLQEKYANFANNNFGATSSLASDLAKQKPKVDETGKMLETLSVNREVEDMGVPPHKRMYESAERRNSKLGSLAFEIALLSKKLSFFSRPSKKPEEDVLGELFTPLTEEEKAEVDLALSYSKRRKVLVAHENSNIEITGEMLQCLTPGAWLNDEVINVYLELLKEREKREPKKFLKCHFFNTFFYKKLIGGRVGYDFKAVKRWTTQRKLGYGLIECDKIFVPIHKEIHWCLAVINKKEQKFQYLDSLRGIDSQVLKVLARYFMEEVKDKSSKDIDISSWKHEYVEDLPEQENGWDCGMFMIKYADFYSRGLGLCFNQEHMPYFRRRTAKEILRLKAE</sequence>
<dbReference type="OMA" id="ANRWTIL"/>
<dbReference type="FunFam" id="3.40.395.10:FF:000005">
    <property type="entry name" value="Ubiquitin-like-specific protease ESD4"/>
    <property type="match status" value="1"/>
</dbReference>
<name>A0A200QWU8_MACCD</name>
<accession>A0A200QWU8</accession>
<dbReference type="GO" id="GO:0006508">
    <property type="term" value="P:proteolysis"/>
    <property type="evidence" value="ECO:0007669"/>
    <property type="project" value="UniProtKB-KW"/>
</dbReference>
<evidence type="ECO:0000256" key="2">
    <source>
        <dbReference type="ARBA" id="ARBA00022670"/>
    </source>
</evidence>
<keyword evidence="4" id="KW-0378">Hydrolase</keyword>
<dbReference type="PROSITE" id="PS50600">
    <property type="entry name" value="ULP_PROTEASE"/>
    <property type="match status" value="1"/>
</dbReference>
<dbReference type="FunCoup" id="A0A200QWU8">
    <property type="interactions" value="703"/>
</dbReference>
<evidence type="ECO:0000313" key="7">
    <source>
        <dbReference type="EMBL" id="OVA14890.1"/>
    </source>
</evidence>
<evidence type="ECO:0000256" key="4">
    <source>
        <dbReference type="ARBA" id="ARBA00022801"/>
    </source>
</evidence>
<dbReference type="InParanoid" id="A0A200QWU8"/>
<keyword evidence="2" id="KW-0645">Protease</keyword>
<dbReference type="PANTHER" id="PTHR12606:SF1">
    <property type="entry name" value="UBIQUITIN-LIKE-SPECIFIC PROTEASE 1A"/>
    <property type="match status" value="1"/>
</dbReference>
<dbReference type="SUPFAM" id="SSF54001">
    <property type="entry name" value="Cysteine proteinases"/>
    <property type="match status" value="1"/>
</dbReference>
<evidence type="ECO:0000256" key="5">
    <source>
        <dbReference type="ARBA" id="ARBA00022807"/>
    </source>
</evidence>
<gene>
    <name evidence="7" type="ORF">BVC80_8955g64</name>
</gene>
<dbReference type="Pfam" id="PF02902">
    <property type="entry name" value="Peptidase_C48"/>
    <property type="match status" value="1"/>
</dbReference>
<evidence type="ECO:0000256" key="1">
    <source>
        <dbReference type="ARBA" id="ARBA00005234"/>
    </source>
</evidence>
<evidence type="ECO:0000313" key="8">
    <source>
        <dbReference type="Proteomes" id="UP000195402"/>
    </source>
</evidence>
<keyword evidence="8" id="KW-1185">Reference proteome</keyword>
<dbReference type="PANTHER" id="PTHR12606">
    <property type="entry name" value="SENTRIN/SUMO-SPECIFIC PROTEASE"/>
    <property type="match status" value="1"/>
</dbReference>
<dbReference type="STRING" id="56857.A0A200QWU8"/>
<comment type="similarity">
    <text evidence="1">Belongs to the peptidase C48 family.</text>
</comment>